<evidence type="ECO:0000313" key="7">
    <source>
        <dbReference type="EMBL" id="HFK19655.1"/>
    </source>
</evidence>
<evidence type="ECO:0000256" key="2">
    <source>
        <dbReference type="ARBA" id="ARBA00022475"/>
    </source>
</evidence>
<reference evidence="7" key="1">
    <citation type="journal article" date="2020" name="mSystems">
        <title>Genome- and Community-Level Interaction Insights into Carbon Utilization and Element Cycling Functions of Hydrothermarchaeota in Hydrothermal Sediment.</title>
        <authorList>
            <person name="Zhou Z."/>
            <person name="Liu Y."/>
            <person name="Xu W."/>
            <person name="Pan J."/>
            <person name="Luo Z.H."/>
            <person name="Li M."/>
        </authorList>
    </citation>
    <scope>NUCLEOTIDE SEQUENCE [LARGE SCALE GENOMIC DNA]</scope>
    <source>
        <strain evidence="7">SpSt-468</strain>
    </source>
</reference>
<accession>A0A7C3J1I4</accession>
<evidence type="ECO:0000256" key="3">
    <source>
        <dbReference type="ARBA" id="ARBA00022692"/>
    </source>
</evidence>
<protein>
    <submittedName>
        <fullName evidence="7">Cobalt ECF transporter T component CbiQ</fullName>
    </submittedName>
</protein>
<dbReference type="InterPro" id="IPR003339">
    <property type="entry name" value="ABC/ECF_trnsptr_transmembrane"/>
</dbReference>
<keyword evidence="5 6" id="KW-0472">Membrane</keyword>
<dbReference type="Pfam" id="PF02361">
    <property type="entry name" value="CbiQ"/>
    <property type="match status" value="1"/>
</dbReference>
<dbReference type="GO" id="GO:0043190">
    <property type="term" value="C:ATP-binding cassette (ABC) transporter complex"/>
    <property type="evidence" value="ECO:0007669"/>
    <property type="project" value="InterPro"/>
</dbReference>
<organism evidence="7">
    <name type="scientific">Candidatus Methanomethylicus mesodigestus</name>
    <dbReference type="NCBI Taxonomy" id="1867258"/>
    <lineage>
        <taxon>Archaea</taxon>
        <taxon>Thermoproteota</taxon>
        <taxon>Methanosuratincolia</taxon>
        <taxon>Candidatus Methanomethylicales</taxon>
        <taxon>Candidatus Methanomethylicaceae</taxon>
        <taxon>Candidatus Methanomethylicus</taxon>
    </lineage>
</organism>
<dbReference type="GO" id="GO:0006824">
    <property type="term" value="P:cobalt ion transport"/>
    <property type="evidence" value="ECO:0007669"/>
    <property type="project" value="InterPro"/>
</dbReference>
<evidence type="ECO:0000256" key="5">
    <source>
        <dbReference type="ARBA" id="ARBA00023136"/>
    </source>
</evidence>
<gene>
    <name evidence="7" type="primary">cbiQ</name>
    <name evidence="7" type="ORF">ENS19_00025</name>
</gene>
<keyword evidence="2" id="KW-1003">Cell membrane</keyword>
<sequence length="275" mass="30184">MNPLPLSIRDLMEGLAHLIETEDASGKKGFFQALNPAVRVLSVFSLIIGSLFARDPVLLLALCAVPIFIAILSGVPMKMYLVRATAFIPIFAGVIALPVIFLTDGNPIASGEILSFQITATEEGLLRFLTFTTRVWFCVASLMLLIMTMGINSLMSTMSYLKAPPVFVQVLALTYRYLVLSVVSTQRMLFAKEARTFSKGSRISLSTIRSLGSILAVLFIRAYDRSERVYLAMVARGFSPFRSSQVNRKGMGLKDLAFIIFLSLVLVLIAASNLL</sequence>
<evidence type="ECO:0000256" key="1">
    <source>
        <dbReference type="ARBA" id="ARBA00004651"/>
    </source>
</evidence>
<dbReference type="NCBIfam" id="TIGR02454">
    <property type="entry name" value="ECF_T_CbiQ"/>
    <property type="match status" value="1"/>
</dbReference>
<name>A0A7C3J1I4_9CREN</name>
<feature type="transmembrane region" description="Helical" evidence="6">
    <location>
        <begin position="166"/>
        <end position="183"/>
    </location>
</feature>
<dbReference type="PANTHER" id="PTHR34857">
    <property type="entry name" value="SLL0384 PROTEIN"/>
    <property type="match status" value="1"/>
</dbReference>
<keyword evidence="3 6" id="KW-0812">Transmembrane</keyword>
<dbReference type="EMBL" id="DSTX01000001">
    <property type="protein sequence ID" value="HFK19655.1"/>
    <property type="molecule type" value="Genomic_DNA"/>
</dbReference>
<dbReference type="InterPro" id="IPR051611">
    <property type="entry name" value="ECF_transporter_component"/>
</dbReference>
<dbReference type="AlphaFoldDB" id="A0A7C3J1I4"/>
<dbReference type="InterPro" id="IPR012809">
    <property type="entry name" value="ECF_CbiQ"/>
</dbReference>
<feature type="transmembrane region" description="Helical" evidence="6">
    <location>
        <begin position="58"/>
        <end position="75"/>
    </location>
</feature>
<feature type="transmembrane region" description="Helical" evidence="6">
    <location>
        <begin position="203"/>
        <end position="223"/>
    </location>
</feature>
<feature type="transmembrane region" description="Helical" evidence="6">
    <location>
        <begin position="33"/>
        <end position="52"/>
    </location>
</feature>
<evidence type="ECO:0000256" key="4">
    <source>
        <dbReference type="ARBA" id="ARBA00022989"/>
    </source>
</evidence>
<proteinExistence type="predicted"/>
<evidence type="ECO:0000256" key="6">
    <source>
        <dbReference type="SAM" id="Phobius"/>
    </source>
</evidence>
<dbReference type="PANTHER" id="PTHR34857:SF2">
    <property type="entry name" value="SLL0384 PROTEIN"/>
    <property type="match status" value="1"/>
</dbReference>
<feature type="transmembrane region" description="Helical" evidence="6">
    <location>
        <begin position="80"/>
        <end position="101"/>
    </location>
</feature>
<feature type="transmembrane region" description="Helical" evidence="6">
    <location>
        <begin position="256"/>
        <end position="274"/>
    </location>
</feature>
<comment type="subcellular location">
    <subcellularLocation>
        <location evidence="1">Cell membrane</location>
        <topology evidence="1">Multi-pass membrane protein</topology>
    </subcellularLocation>
</comment>
<feature type="transmembrane region" description="Helical" evidence="6">
    <location>
        <begin position="134"/>
        <end position="154"/>
    </location>
</feature>
<comment type="caution">
    <text evidence="7">The sequence shown here is derived from an EMBL/GenBank/DDBJ whole genome shotgun (WGS) entry which is preliminary data.</text>
</comment>
<dbReference type="CDD" id="cd16914">
    <property type="entry name" value="EcfT"/>
    <property type="match status" value="1"/>
</dbReference>
<keyword evidence="4 6" id="KW-1133">Transmembrane helix</keyword>